<keyword evidence="1" id="KW-0175">Coiled coil</keyword>
<feature type="transmembrane region" description="Helical" evidence="2">
    <location>
        <begin position="20"/>
        <end position="41"/>
    </location>
</feature>
<evidence type="ECO:0000256" key="1">
    <source>
        <dbReference type="SAM" id="Coils"/>
    </source>
</evidence>
<evidence type="ECO:0000313" key="4">
    <source>
        <dbReference type="Proteomes" id="UP001498398"/>
    </source>
</evidence>
<keyword evidence="4" id="KW-1185">Reference proteome</keyword>
<protein>
    <submittedName>
        <fullName evidence="3">Uncharacterized protein</fullName>
    </submittedName>
</protein>
<dbReference type="Proteomes" id="UP001498398">
    <property type="component" value="Unassembled WGS sequence"/>
</dbReference>
<keyword evidence="2" id="KW-0812">Transmembrane</keyword>
<organism evidence="3 4">
    <name type="scientific">Marasmiellus scandens</name>
    <dbReference type="NCBI Taxonomy" id="2682957"/>
    <lineage>
        <taxon>Eukaryota</taxon>
        <taxon>Fungi</taxon>
        <taxon>Dikarya</taxon>
        <taxon>Basidiomycota</taxon>
        <taxon>Agaricomycotina</taxon>
        <taxon>Agaricomycetes</taxon>
        <taxon>Agaricomycetidae</taxon>
        <taxon>Agaricales</taxon>
        <taxon>Marasmiineae</taxon>
        <taxon>Omphalotaceae</taxon>
        <taxon>Marasmiellus</taxon>
    </lineage>
</organism>
<feature type="coiled-coil region" evidence="1">
    <location>
        <begin position="237"/>
        <end position="286"/>
    </location>
</feature>
<keyword evidence="2" id="KW-1133">Transmembrane helix</keyword>
<evidence type="ECO:0000256" key="2">
    <source>
        <dbReference type="SAM" id="Phobius"/>
    </source>
</evidence>
<comment type="caution">
    <text evidence="3">The sequence shown here is derived from an EMBL/GenBank/DDBJ whole genome shotgun (WGS) entry which is preliminary data.</text>
</comment>
<name>A0ABR1JY70_9AGAR</name>
<evidence type="ECO:0000313" key="3">
    <source>
        <dbReference type="EMBL" id="KAK7469261.1"/>
    </source>
</evidence>
<reference evidence="3 4" key="1">
    <citation type="submission" date="2024-01" db="EMBL/GenBank/DDBJ databases">
        <title>A draft genome for the cacao thread blight pathogen Marasmiellus scandens.</title>
        <authorList>
            <person name="Baruah I.K."/>
            <person name="Leung J."/>
            <person name="Bukari Y."/>
            <person name="Amoako-Attah I."/>
            <person name="Meinhardt L.W."/>
            <person name="Bailey B.A."/>
            <person name="Cohen S.P."/>
        </authorList>
    </citation>
    <scope>NUCLEOTIDE SEQUENCE [LARGE SCALE GENOMIC DNA]</scope>
    <source>
        <strain evidence="3 4">GH-19</strain>
    </source>
</reference>
<dbReference type="EMBL" id="JBANRG010000003">
    <property type="protein sequence ID" value="KAK7469261.1"/>
    <property type="molecule type" value="Genomic_DNA"/>
</dbReference>
<accession>A0ABR1JY70</accession>
<keyword evidence="2" id="KW-0472">Membrane</keyword>
<sequence>MFSSLTCYYPSYSSLYPIRSFIDSLSGMLSIVASIGVIIAVRRTLKANSEHKPSCTHPTSENLLLRCQELEHQLAVRDSQYEDLRAATAASHAKYLKLEKHYISNEERYQRQCVELQQRNTTLVTHFDARRKEMRLLPLTLFAERLLLANKMWQQKRVMSETRNQLVLREKQLGQNVFESFADRLVLSNMVWRQQKELKELKEEAEKLKRGRIRGITRQAKRMVIDTRREGMVGELVRDLTKEVEEEKQKVLQLQEQHAKEVQSITAEWETKYRELLREIECLRLAQKARFVEQEISNDLEDRLCSRIRELEGRH</sequence>
<gene>
    <name evidence="3" type="ORF">VKT23_003746</name>
</gene>
<proteinExistence type="predicted"/>